<evidence type="ECO:0000256" key="1">
    <source>
        <dbReference type="SAM" id="MobiDB-lite"/>
    </source>
</evidence>
<accession>A0A6C0K5C7</accession>
<reference evidence="2" key="1">
    <citation type="journal article" date="2020" name="Nature">
        <title>Giant virus diversity and host interactions through global metagenomics.</title>
        <authorList>
            <person name="Schulz F."/>
            <person name="Roux S."/>
            <person name="Paez-Espino D."/>
            <person name="Jungbluth S."/>
            <person name="Walsh D.A."/>
            <person name="Denef V.J."/>
            <person name="McMahon K.D."/>
            <person name="Konstantinidis K.T."/>
            <person name="Eloe-Fadrosh E.A."/>
            <person name="Kyrpides N.C."/>
            <person name="Woyke T."/>
        </authorList>
    </citation>
    <scope>NUCLEOTIDE SEQUENCE</scope>
    <source>
        <strain evidence="2">GVMAG-S-1101165-84</strain>
    </source>
</reference>
<evidence type="ECO:0000313" key="2">
    <source>
        <dbReference type="EMBL" id="QHU11274.1"/>
    </source>
</evidence>
<protein>
    <submittedName>
        <fullName evidence="2">Uncharacterized protein</fullName>
    </submittedName>
</protein>
<dbReference type="AlphaFoldDB" id="A0A6C0K5C7"/>
<sequence>MVEESEEKTPFFRGMPGHGGECAGRHNPRIEWSSAYWHKKNQEVTERRKHKEHAQPRHTLFVNFRQMGYR</sequence>
<name>A0A6C0K5C7_9ZZZZ</name>
<proteinExistence type="predicted"/>
<dbReference type="EMBL" id="MN740780">
    <property type="protein sequence ID" value="QHU11274.1"/>
    <property type="molecule type" value="Genomic_DNA"/>
</dbReference>
<feature type="region of interest" description="Disordered" evidence="1">
    <location>
        <begin position="1"/>
        <end position="26"/>
    </location>
</feature>
<organism evidence="2">
    <name type="scientific">viral metagenome</name>
    <dbReference type="NCBI Taxonomy" id="1070528"/>
    <lineage>
        <taxon>unclassified sequences</taxon>
        <taxon>metagenomes</taxon>
        <taxon>organismal metagenomes</taxon>
    </lineage>
</organism>